<dbReference type="Proteomes" id="UP001597216">
    <property type="component" value="Unassembled WGS sequence"/>
</dbReference>
<keyword evidence="2" id="KW-1185">Reference proteome</keyword>
<dbReference type="RefSeq" id="WP_377353607.1">
    <property type="nucleotide sequence ID" value="NZ_JBHTLQ010000021.1"/>
</dbReference>
<dbReference type="EMBL" id="JBHTLQ010000021">
    <property type="protein sequence ID" value="MFD1191098.1"/>
    <property type="molecule type" value="Genomic_DNA"/>
</dbReference>
<protein>
    <submittedName>
        <fullName evidence="1">Uncharacterized protein</fullName>
    </submittedName>
</protein>
<sequence>MTAVSDLAAEPSHADRLHVFLVAARHARAALRAIEDGLWMSGAELCGLSLRPVGQIVEGVVRLKGLNDPQADRLADRLASGLGVQGVRVEHHVGLK</sequence>
<reference evidence="2" key="1">
    <citation type="journal article" date="2019" name="Int. J. Syst. Evol. Microbiol.">
        <title>The Global Catalogue of Microorganisms (GCM) 10K type strain sequencing project: providing services to taxonomists for standard genome sequencing and annotation.</title>
        <authorList>
            <consortium name="The Broad Institute Genomics Platform"/>
            <consortium name="The Broad Institute Genome Sequencing Center for Infectious Disease"/>
            <person name="Wu L."/>
            <person name="Ma J."/>
        </authorList>
    </citation>
    <scope>NUCLEOTIDE SEQUENCE [LARGE SCALE GENOMIC DNA]</scope>
    <source>
        <strain evidence="2">CCUG 55074</strain>
    </source>
</reference>
<accession>A0ABW3T2S2</accession>
<evidence type="ECO:0000313" key="1">
    <source>
        <dbReference type="EMBL" id="MFD1191098.1"/>
    </source>
</evidence>
<gene>
    <name evidence="1" type="ORF">ACFQ27_10945</name>
</gene>
<proteinExistence type="predicted"/>
<evidence type="ECO:0000313" key="2">
    <source>
        <dbReference type="Proteomes" id="UP001597216"/>
    </source>
</evidence>
<comment type="caution">
    <text evidence="1">The sequence shown here is derived from an EMBL/GenBank/DDBJ whole genome shotgun (WGS) entry which is preliminary data.</text>
</comment>
<organism evidence="1 2">
    <name type="scientific">Phenylobacterium conjunctum</name>
    <dbReference type="NCBI Taxonomy" id="1298959"/>
    <lineage>
        <taxon>Bacteria</taxon>
        <taxon>Pseudomonadati</taxon>
        <taxon>Pseudomonadota</taxon>
        <taxon>Alphaproteobacteria</taxon>
        <taxon>Caulobacterales</taxon>
        <taxon>Caulobacteraceae</taxon>
        <taxon>Phenylobacterium</taxon>
    </lineage>
</organism>
<name>A0ABW3T2S2_9CAUL</name>